<dbReference type="EMBL" id="QPMK01000006">
    <property type="protein sequence ID" value="RDD66255.1"/>
    <property type="molecule type" value="Genomic_DNA"/>
</dbReference>
<reference evidence="2 3" key="1">
    <citation type="submission" date="2018-07" db="EMBL/GenBank/DDBJ databases">
        <title>Thalassococcus profundi sp. nov., a marine bacterium isolated from deep seawater of Okinawa Trough.</title>
        <authorList>
            <person name="Yu M."/>
        </authorList>
    </citation>
    <scope>NUCLEOTIDE SEQUENCE [LARGE SCALE GENOMIC DNA]</scope>
    <source>
        <strain evidence="2 3">WRAS1</strain>
    </source>
</reference>
<keyword evidence="3" id="KW-1185">Reference proteome</keyword>
<feature type="transmembrane region" description="Helical" evidence="1">
    <location>
        <begin position="134"/>
        <end position="151"/>
    </location>
</feature>
<feature type="transmembrane region" description="Helical" evidence="1">
    <location>
        <begin position="20"/>
        <end position="42"/>
    </location>
</feature>
<organism evidence="2 3">
    <name type="scientific">Thalassococcus profundi</name>
    <dbReference type="NCBI Taxonomy" id="2282382"/>
    <lineage>
        <taxon>Bacteria</taxon>
        <taxon>Pseudomonadati</taxon>
        <taxon>Pseudomonadota</taxon>
        <taxon>Alphaproteobacteria</taxon>
        <taxon>Rhodobacterales</taxon>
        <taxon>Roseobacteraceae</taxon>
        <taxon>Thalassococcus</taxon>
    </lineage>
</organism>
<keyword evidence="1" id="KW-0472">Membrane</keyword>
<dbReference type="RefSeq" id="WP_114510827.1">
    <property type="nucleotide sequence ID" value="NZ_QPMK01000006.1"/>
</dbReference>
<keyword evidence="1" id="KW-1133">Transmembrane helix</keyword>
<feature type="transmembrane region" description="Helical" evidence="1">
    <location>
        <begin position="190"/>
        <end position="208"/>
    </location>
</feature>
<comment type="caution">
    <text evidence="2">The sequence shown here is derived from an EMBL/GenBank/DDBJ whole genome shotgun (WGS) entry which is preliminary data.</text>
</comment>
<proteinExistence type="predicted"/>
<evidence type="ECO:0000313" key="3">
    <source>
        <dbReference type="Proteomes" id="UP000253977"/>
    </source>
</evidence>
<evidence type="ECO:0000256" key="1">
    <source>
        <dbReference type="SAM" id="Phobius"/>
    </source>
</evidence>
<feature type="transmembrane region" description="Helical" evidence="1">
    <location>
        <begin position="67"/>
        <end position="89"/>
    </location>
</feature>
<protein>
    <submittedName>
        <fullName evidence="2">Uncharacterized protein</fullName>
    </submittedName>
</protein>
<feature type="transmembrane region" description="Helical" evidence="1">
    <location>
        <begin position="101"/>
        <end position="119"/>
    </location>
</feature>
<feature type="transmembrane region" description="Helical" evidence="1">
    <location>
        <begin position="156"/>
        <end position="175"/>
    </location>
</feature>
<evidence type="ECO:0000313" key="2">
    <source>
        <dbReference type="EMBL" id="RDD66255.1"/>
    </source>
</evidence>
<dbReference type="Proteomes" id="UP000253977">
    <property type="component" value="Unassembled WGS sequence"/>
</dbReference>
<keyword evidence="1" id="KW-0812">Transmembrane</keyword>
<dbReference type="AlphaFoldDB" id="A0A369TP83"/>
<sequence length="218" mass="23188">MMRKAADTVSSARRPDRRAVGLSTFRITLIGFAAALVGGFLIELGEFSGLSSGQVLRDIAASFDLPVLAGSATVLSVMLLAMTAAIAAFTARLVPSGRSVLVVLAVLSFVLALDDQFLWHERGLPRATGLPEEAFLAVYACWGGLVVFMALKEHGLAPLTGLIPAIFFVALSVVADLELLGDSSYATEDLLKIAGFAAWAAFWISFCAERIRTPDLRL</sequence>
<accession>A0A369TP83</accession>
<name>A0A369TP83_9RHOB</name>
<gene>
    <name evidence="2" type="ORF">DU478_10035</name>
</gene>